<evidence type="ECO:0000313" key="2">
    <source>
        <dbReference type="Proteomes" id="UP000215433"/>
    </source>
</evidence>
<dbReference type="InterPro" id="IPR006944">
    <property type="entry name" value="Phage/GTA_portal"/>
</dbReference>
<comment type="caution">
    <text evidence="1">The sequence shown here is derived from an EMBL/GenBank/DDBJ whole genome shotgun (WGS) entry which is preliminary data.</text>
</comment>
<protein>
    <submittedName>
        <fullName evidence="1">Phage portal protein</fullName>
    </submittedName>
</protein>
<dbReference type="OrthoDB" id="9765386at2"/>
<evidence type="ECO:0000313" key="1">
    <source>
        <dbReference type="EMBL" id="OXM99885.1"/>
    </source>
</evidence>
<dbReference type="AlphaFoldDB" id="A0A229VWH7"/>
<dbReference type="RefSeq" id="WP_093960981.1">
    <property type="nucleotide sequence ID" value="NZ_NEWD01000027.1"/>
</dbReference>
<dbReference type="EMBL" id="NEWD01000027">
    <property type="protein sequence ID" value="OXM99885.1"/>
    <property type="molecule type" value="Genomic_DNA"/>
</dbReference>
<dbReference type="NCBIfam" id="TIGR01537">
    <property type="entry name" value="portal_HK97"/>
    <property type="match status" value="1"/>
</dbReference>
<name>A0A229VWH7_9BIFI</name>
<proteinExistence type="predicted"/>
<keyword evidence="2" id="KW-1185">Reference proteome</keyword>
<dbReference type="Proteomes" id="UP000215433">
    <property type="component" value="Unassembled WGS sequence"/>
</dbReference>
<reference evidence="1 2" key="1">
    <citation type="submission" date="2017-05" db="EMBL/GenBank/DDBJ databases">
        <title>Bifidobacterium vansinderenii sp. nov.</title>
        <authorList>
            <person name="Lugli G.A."/>
            <person name="Duranti S."/>
            <person name="Mangifesta M."/>
        </authorList>
    </citation>
    <scope>NUCLEOTIDE SEQUENCE [LARGE SCALE GENOMIC DNA]</scope>
    <source>
        <strain evidence="1 2">Tam10B</strain>
    </source>
</reference>
<gene>
    <name evidence="1" type="ORF">Tam10B_1848</name>
</gene>
<dbReference type="InterPro" id="IPR006427">
    <property type="entry name" value="Portal_HK97"/>
</dbReference>
<accession>A0A229VWH7</accession>
<sequence length="659" mass="72897">MAVVNGRIIDLVNNTHGVRGERPETLYQTQPHLRTVISFLASNVAQLPLKCYQRNADNDRERDTDSVLSRLLRNPNPDMTGYELIYALVSDLKLYDAAYWWVYRDASAPTGWVIRQLPPSWVLTTYSSNGFGLDAIDVKNPLNGAPPVHIEFSNLIVFHGWNPCDPRFGSTPIEALRQILMEQFSAWRFREQVWENGGRFDKYISRPANVQPWTDAQAERFKTDMQEKWTGNDGSSAGKMPVLEDGMTINSAEFNAREAQWLETTKLSLQTVASVYHLNPTMVGASEGATYANVREYARMLYTDTLGPDLRMIADRINMRLLPMLGMPSNEYVEFDIQAKLSGNFEEQASQIQSSVGAPWMTRNEARALANLPRVDGGDEMITPLNVLVGGQASPTDSGDGVTPADPYASNAGIPESKSLGLVGRKARGHATAEQADEIADVLRNFFKRQRKSIIAALDAKKGQFEFKANESPDWWDQERWDRELAKDLQPFVVSQSIQAAHEALRNLGLDPDSYDKDQTVEYLTRLAAGRAHGINLVTLRQLIAAITGDLSDDAVKHDPAGVFDVAETSRAATAAVGIATAVSGWGTMEAARQQAPAETTKTWIVTSRNPRPSHARMNGQTVGYKETFSNGAEWPGDRSALGVDEIAGCTCEVEITIP</sequence>
<organism evidence="1 2">
    <name type="scientific">Bifidobacterium vansinderenii</name>
    <dbReference type="NCBI Taxonomy" id="1984871"/>
    <lineage>
        <taxon>Bacteria</taxon>
        <taxon>Bacillati</taxon>
        <taxon>Actinomycetota</taxon>
        <taxon>Actinomycetes</taxon>
        <taxon>Bifidobacteriales</taxon>
        <taxon>Bifidobacteriaceae</taxon>
        <taxon>Bifidobacterium</taxon>
    </lineage>
</organism>
<dbReference type="Pfam" id="PF04860">
    <property type="entry name" value="Phage_portal"/>
    <property type="match status" value="1"/>
</dbReference>